<dbReference type="AlphaFoldDB" id="A0A9W6VQB4"/>
<evidence type="ECO:0000313" key="5">
    <source>
        <dbReference type="Proteomes" id="UP001165135"/>
    </source>
</evidence>
<dbReference type="Proteomes" id="UP001165135">
    <property type="component" value="Unassembled WGS sequence"/>
</dbReference>
<feature type="domain" description="PucR-like N-terminal" evidence="3">
    <location>
        <begin position="25"/>
        <end position="185"/>
    </location>
</feature>
<evidence type="ECO:0000259" key="3">
    <source>
        <dbReference type="Pfam" id="PF25906"/>
    </source>
</evidence>
<dbReference type="PANTHER" id="PTHR33744">
    <property type="entry name" value="CARBOHYDRATE DIACID REGULATOR"/>
    <property type="match status" value="1"/>
</dbReference>
<sequence length="451" mass="49923">MAGGDESPGQRETATVWLEQETERRELAGLLRSEMGGLPGEICTGIREAVAEYATPCDGLQESPMRPAVEQAIFSFVDRVAEPSASSSRLTEIFRLLGQNEAHHDRNLNALQAAFRVAFRVAWHWTMGFCARHELPSETVAGLADAQLEYMHELTSISVEGYLEASAHSPEELAELRLRLLGLILERPAAPRQAIAELAERADWTVPAEVTPIVVRPGVRLVRGALTDDVLADPDGAEPRLLVPGRFTAARRAMIEAAVPRDRIVVGVTVPLEEAADSFRWAVRTLGLITEGVVDDARLTFCEDHLLTLWLMSDPQLIDELARQRLDRLADMPAGKQKALTETLRVWLESWSTAADVGNRLHVHPQTVRYRLNQLKESLGDRFGDPEARFGLELVLRAQRLRDRPALPGGRGGRPERATPLSAHDVTKKHSALSENRETHTVNDRPYGSGK</sequence>
<evidence type="ECO:0000259" key="2">
    <source>
        <dbReference type="Pfam" id="PF13556"/>
    </source>
</evidence>
<feature type="region of interest" description="Disordered" evidence="1">
    <location>
        <begin position="404"/>
        <end position="451"/>
    </location>
</feature>
<name>A0A9W6VQB4_9ACTN</name>
<comment type="caution">
    <text evidence="4">The sequence shown here is derived from an EMBL/GenBank/DDBJ whole genome shotgun (WGS) entry which is preliminary data.</text>
</comment>
<organism evidence="4 5">
    <name type="scientific">Actinoallomurus iriomotensis</name>
    <dbReference type="NCBI Taxonomy" id="478107"/>
    <lineage>
        <taxon>Bacteria</taxon>
        <taxon>Bacillati</taxon>
        <taxon>Actinomycetota</taxon>
        <taxon>Actinomycetes</taxon>
        <taxon>Streptosporangiales</taxon>
        <taxon>Thermomonosporaceae</taxon>
        <taxon>Actinoallomurus</taxon>
    </lineage>
</organism>
<reference evidence="4" key="1">
    <citation type="submission" date="2023-03" db="EMBL/GenBank/DDBJ databases">
        <title>Actinoallomurus iriomotensis NBRC 103681.</title>
        <authorList>
            <person name="Ichikawa N."/>
            <person name="Sato H."/>
            <person name="Tonouchi N."/>
        </authorList>
    </citation>
    <scope>NUCLEOTIDE SEQUENCE</scope>
    <source>
        <strain evidence="4">NBRC 103681</strain>
    </source>
</reference>
<dbReference type="InterPro" id="IPR025736">
    <property type="entry name" value="PucR_C-HTH_dom"/>
</dbReference>
<dbReference type="InterPro" id="IPR042070">
    <property type="entry name" value="PucR_C-HTH_sf"/>
</dbReference>
<dbReference type="InterPro" id="IPR058663">
    <property type="entry name" value="PucR-like_N"/>
</dbReference>
<proteinExistence type="predicted"/>
<dbReference type="Pfam" id="PF25906">
    <property type="entry name" value="PucR-like_N"/>
    <property type="match status" value="1"/>
</dbReference>
<dbReference type="PANTHER" id="PTHR33744:SF1">
    <property type="entry name" value="DNA-BINDING TRANSCRIPTIONAL ACTIVATOR ADER"/>
    <property type="match status" value="1"/>
</dbReference>
<feature type="domain" description="PucR C-terminal helix-turn-helix" evidence="2">
    <location>
        <begin position="340"/>
        <end position="398"/>
    </location>
</feature>
<gene>
    <name evidence="4" type="ORF">Airi01_091850</name>
</gene>
<dbReference type="InterPro" id="IPR051448">
    <property type="entry name" value="CdaR-like_regulators"/>
</dbReference>
<evidence type="ECO:0000313" key="4">
    <source>
        <dbReference type="EMBL" id="GLY80918.1"/>
    </source>
</evidence>
<protein>
    <submittedName>
        <fullName evidence="4">Fis family transcriptional regulator</fullName>
    </submittedName>
</protein>
<accession>A0A9W6VQB4</accession>
<dbReference type="Pfam" id="PF13556">
    <property type="entry name" value="HTH_30"/>
    <property type="match status" value="1"/>
</dbReference>
<dbReference type="Gene3D" id="1.10.10.2840">
    <property type="entry name" value="PucR C-terminal helix-turn-helix domain"/>
    <property type="match status" value="1"/>
</dbReference>
<dbReference type="EMBL" id="BSTJ01000016">
    <property type="protein sequence ID" value="GLY80918.1"/>
    <property type="molecule type" value="Genomic_DNA"/>
</dbReference>
<evidence type="ECO:0000256" key="1">
    <source>
        <dbReference type="SAM" id="MobiDB-lite"/>
    </source>
</evidence>